<evidence type="ECO:0000256" key="2">
    <source>
        <dbReference type="SAM" id="SignalP"/>
    </source>
</evidence>
<feature type="signal peptide" evidence="2">
    <location>
        <begin position="1"/>
        <end position="17"/>
    </location>
</feature>
<dbReference type="RefSeq" id="WP_054665411.1">
    <property type="nucleotide sequence ID" value="NZ_JAJTTN010000004.1"/>
</dbReference>
<evidence type="ECO:0000313" key="4">
    <source>
        <dbReference type="Proteomes" id="UP000061010"/>
    </source>
</evidence>
<feature type="compositionally biased region" description="Low complexity" evidence="1">
    <location>
        <begin position="57"/>
        <end position="69"/>
    </location>
</feature>
<accession>A0A0S1AZ92</accession>
<feature type="region of interest" description="Disordered" evidence="1">
    <location>
        <begin position="57"/>
        <end position="93"/>
    </location>
</feature>
<dbReference type="KEGG" id="sacz:AOT14_17630"/>
<feature type="compositionally biased region" description="Basic and acidic residues" evidence="1">
    <location>
        <begin position="83"/>
        <end position="93"/>
    </location>
</feature>
<gene>
    <name evidence="3" type="ORF">AOT14_17630</name>
</gene>
<evidence type="ECO:0008006" key="5">
    <source>
        <dbReference type="Google" id="ProtNLM"/>
    </source>
</evidence>
<proteinExistence type="predicted"/>
<dbReference type="EMBL" id="CP012900">
    <property type="protein sequence ID" value="ALJ28144.1"/>
    <property type="molecule type" value="Genomic_DNA"/>
</dbReference>
<keyword evidence="4" id="KW-1185">Reference proteome</keyword>
<sequence length="124" mass="13430" precursor="true">MAKVGFLLLLVAASAPHVVPLQVFKCLDGGQVAYQSQPCAGPPVKVWTVQRLLQTAGPPAVPRPATRAAPRSRRTAPARRNARPAEDACARARKGRDAAFRKAGLKRGFALSSHWDNRVHEACW</sequence>
<name>A0A0S1AZ92_9GAMM</name>
<reference evidence="3 4" key="1">
    <citation type="journal article" date="2015" name="Genome Announc.">
        <title>Complete Genome Sequencing of Stenotrophomonas acidaminiphila ZAC14D2_NAIMI4_2, a Multidrug-Resistant Strain Isolated from Sediments of a Polluted River in Mexico, Uncovers New Antibiotic Resistance Genes and a Novel Class-II Lasso Peptide Biosynthesis Gene Cluster.</title>
        <authorList>
            <person name="Vinuesa P."/>
            <person name="Ochoa-Sanchez L.E."/>
        </authorList>
    </citation>
    <scope>NUCLEOTIDE SEQUENCE [LARGE SCALE GENOMIC DNA]</scope>
    <source>
        <strain evidence="3 4">ZAC14D2_NAIMI4_2</strain>
    </source>
</reference>
<keyword evidence="2" id="KW-0732">Signal</keyword>
<protein>
    <recommendedName>
        <fullName evidence="5">DUF4124 domain-containing protein</fullName>
    </recommendedName>
</protein>
<feature type="compositionally biased region" description="Basic residues" evidence="1">
    <location>
        <begin position="70"/>
        <end position="82"/>
    </location>
</feature>
<organism evidence="3 4">
    <name type="scientific">Stenotrophomonas acidaminiphila</name>
    <dbReference type="NCBI Taxonomy" id="128780"/>
    <lineage>
        <taxon>Bacteria</taxon>
        <taxon>Pseudomonadati</taxon>
        <taxon>Pseudomonadota</taxon>
        <taxon>Gammaproteobacteria</taxon>
        <taxon>Lysobacterales</taxon>
        <taxon>Lysobacteraceae</taxon>
        <taxon>Stenotrophomonas</taxon>
    </lineage>
</organism>
<dbReference type="PATRIC" id="fig|128780.6.peg.1762"/>
<dbReference type="AlphaFoldDB" id="A0A0S1AZ92"/>
<evidence type="ECO:0000313" key="3">
    <source>
        <dbReference type="EMBL" id="ALJ28144.1"/>
    </source>
</evidence>
<dbReference type="Proteomes" id="UP000061010">
    <property type="component" value="Chromosome"/>
</dbReference>
<feature type="chain" id="PRO_5006588391" description="DUF4124 domain-containing protein" evidence="2">
    <location>
        <begin position="18"/>
        <end position="124"/>
    </location>
</feature>
<evidence type="ECO:0000256" key="1">
    <source>
        <dbReference type="SAM" id="MobiDB-lite"/>
    </source>
</evidence>
<dbReference type="OrthoDB" id="6009062at2"/>